<feature type="non-terminal residue" evidence="1">
    <location>
        <position position="1"/>
    </location>
</feature>
<reference evidence="2" key="1">
    <citation type="journal article" date="2014" name="Nat. Genet.">
        <title>A reference genome for common bean and genome-wide analysis of dual domestications.</title>
        <authorList>
            <person name="Schmutz J."/>
            <person name="McClean P.E."/>
            <person name="Mamidi S."/>
            <person name="Wu G.A."/>
            <person name="Cannon S.B."/>
            <person name="Grimwood J."/>
            <person name="Jenkins J."/>
            <person name="Shu S."/>
            <person name="Song Q."/>
            <person name="Chavarro C."/>
            <person name="Torres-Torres M."/>
            <person name="Geffroy V."/>
            <person name="Moghaddam S.M."/>
            <person name="Gao D."/>
            <person name="Abernathy B."/>
            <person name="Barry K."/>
            <person name="Blair M."/>
            <person name="Brick M.A."/>
            <person name="Chovatia M."/>
            <person name="Gepts P."/>
            <person name="Goodstein D.M."/>
            <person name="Gonzales M."/>
            <person name="Hellsten U."/>
            <person name="Hyten D.L."/>
            <person name="Jia G."/>
            <person name="Kelly J.D."/>
            <person name="Kudrna D."/>
            <person name="Lee R."/>
            <person name="Richard M.M."/>
            <person name="Miklas P.N."/>
            <person name="Osorno J.M."/>
            <person name="Rodrigues J."/>
            <person name="Thareau V."/>
            <person name="Urrea C.A."/>
            <person name="Wang M."/>
            <person name="Yu Y."/>
            <person name="Zhang M."/>
            <person name="Wing R.A."/>
            <person name="Cregan P.B."/>
            <person name="Rokhsar D.S."/>
            <person name="Jackson S.A."/>
        </authorList>
    </citation>
    <scope>NUCLEOTIDE SEQUENCE [LARGE SCALE GENOMIC DNA]</scope>
    <source>
        <strain evidence="2">cv. G19833</strain>
    </source>
</reference>
<gene>
    <name evidence="1" type="ORF">PHAVU_005G073700g</name>
</gene>
<name>V7BWQ4_PHAVU</name>
<dbReference type="EMBL" id="CM002292">
    <property type="protein sequence ID" value="ESW21473.1"/>
    <property type="molecule type" value="Genomic_DNA"/>
</dbReference>
<dbReference type="OMA" id="FTWCSRN"/>
<organism evidence="1 2">
    <name type="scientific">Phaseolus vulgaris</name>
    <name type="common">Kidney bean</name>
    <name type="synonym">French bean</name>
    <dbReference type="NCBI Taxonomy" id="3885"/>
    <lineage>
        <taxon>Eukaryota</taxon>
        <taxon>Viridiplantae</taxon>
        <taxon>Streptophyta</taxon>
        <taxon>Embryophyta</taxon>
        <taxon>Tracheophyta</taxon>
        <taxon>Spermatophyta</taxon>
        <taxon>Magnoliopsida</taxon>
        <taxon>eudicotyledons</taxon>
        <taxon>Gunneridae</taxon>
        <taxon>Pentapetalae</taxon>
        <taxon>rosids</taxon>
        <taxon>fabids</taxon>
        <taxon>Fabales</taxon>
        <taxon>Fabaceae</taxon>
        <taxon>Papilionoideae</taxon>
        <taxon>50 kb inversion clade</taxon>
        <taxon>NPAAA clade</taxon>
        <taxon>indigoferoid/millettioid clade</taxon>
        <taxon>Phaseoleae</taxon>
        <taxon>Phaseolus</taxon>
    </lineage>
</organism>
<evidence type="ECO:0000313" key="2">
    <source>
        <dbReference type="Proteomes" id="UP000000226"/>
    </source>
</evidence>
<protein>
    <submittedName>
        <fullName evidence="1">Uncharacterized protein</fullName>
    </submittedName>
</protein>
<dbReference type="Gramene" id="ESW21473">
    <property type="protein sequence ID" value="ESW21473"/>
    <property type="gene ID" value="PHAVU_005G073700g"/>
</dbReference>
<dbReference type="SMR" id="V7BWQ4"/>
<dbReference type="AlphaFoldDB" id="V7BWQ4"/>
<keyword evidence="2" id="KW-1185">Reference proteome</keyword>
<proteinExistence type="predicted"/>
<dbReference type="Proteomes" id="UP000000226">
    <property type="component" value="Chromosome 5"/>
</dbReference>
<evidence type="ECO:0000313" key="1">
    <source>
        <dbReference type="EMBL" id="ESW21473.1"/>
    </source>
</evidence>
<sequence>TPQRQPFQTTMKFVFTWCSRNQKGLKFKHKGELSEQRKEKGSQEQCPENLLSTNFHQRVPFSFQTKPFFYSVSSL</sequence>
<accession>V7BWQ4</accession>